<dbReference type="EMBL" id="JBHFAB010000001">
    <property type="protein sequence ID" value="MFC1415435.1"/>
    <property type="molecule type" value="Genomic_DNA"/>
</dbReference>
<proteinExistence type="predicted"/>
<comment type="caution">
    <text evidence="1">The sequence shown here is derived from an EMBL/GenBank/DDBJ whole genome shotgun (WGS) entry which is preliminary data.</text>
</comment>
<dbReference type="Proteomes" id="UP001592531">
    <property type="component" value="Unassembled WGS sequence"/>
</dbReference>
<dbReference type="InterPro" id="IPR046075">
    <property type="entry name" value="DUF6093"/>
</dbReference>
<sequence length="139" mass="14883">MTDLTAARADLEARLVDTIRVTRVTGQPTLDPHTGQPGETPTDLIYEGVGALLSTHGQIAATQLLGTDWVSEGSSWYQLILPLSAPTLQSGDLVEVTAQAAGTGAAEGRVWLADEPTQVSTWEIARVTRLEERVTQVVF</sequence>
<keyword evidence="2" id="KW-1185">Reference proteome</keyword>
<evidence type="ECO:0000313" key="2">
    <source>
        <dbReference type="Proteomes" id="UP001592531"/>
    </source>
</evidence>
<evidence type="ECO:0000313" key="1">
    <source>
        <dbReference type="EMBL" id="MFC1415435.1"/>
    </source>
</evidence>
<dbReference type="Pfam" id="PF19586">
    <property type="entry name" value="DUF6093"/>
    <property type="match status" value="1"/>
</dbReference>
<organism evidence="1 2">
    <name type="scientific">Streptacidiphilus cavernicola</name>
    <dbReference type="NCBI Taxonomy" id="3342716"/>
    <lineage>
        <taxon>Bacteria</taxon>
        <taxon>Bacillati</taxon>
        <taxon>Actinomycetota</taxon>
        <taxon>Actinomycetes</taxon>
        <taxon>Kitasatosporales</taxon>
        <taxon>Streptomycetaceae</taxon>
        <taxon>Streptacidiphilus</taxon>
    </lineage>
</organism>
<accession>A0ABV6VNX9</accession>
<dbReference type="RefSeq" id="WP_380531110.1">
    <property type="nucleotide sequence ID" value="NZ_JBHFAB010000001.1"/>
</dbReference>
<reference evidence="1 2" key="1">
    <citation type="submission" date="2024-09" db="EMBL/GenBank/DDBJ databases">
        <authorList>
            <person name="Lee S.D."/>
        </authorList>
    </citation>
    <scope>NUCLEOTIDE SEQUENCE [LARGE SCALE GENOMIC DNA]</scope>
    <source>
        <strain evidence="1 2">N8-3</strain>
    </source>
</reference>
<name>A0ABV6VNX9_9ACTN</name>
<gene>
    <name evidence="1" type="ORF">ACEZDE_02055</name>
</gene>
<protein>
    <submittedName>
        <fullName evidence="1">DUF6093 family protein</fullName>
    </submittedName>
</protein>